<dbReference type="GO" id="GO:0016779">
    <property type="term" value="F:nucleotidyltransferase activity"/>
    <property type="evidence" value="ECO:0007669"/>
    <property type="project" value="InterPro"/>
</dbReference>
<evidence type="ECO:0000259" key="2">
    <source>
        <dbReference type="Pfam" id="PF01909"/>
    </source>
</evidence>
<gene>
    <name evidence="3" type="ORF">DLM65_11505</name>
</gene>
<feature type="compositionally biased region" description="Pro residues" evidence="1">
    <location>
        <begin position="1"/>
        <end position="14"/>
    </location>
</feature>
<protein>
    <recommendedName>
        <fullName evidence="2">Polymerase nucleotidyl transferase domain-containing protein</fullName>
    </recommendedName>
</protein>
<dbReference type="Gene3D" id="3.30.460.10">
    <property type="entry name" value="Beta Polymerase, domain 2"/>
    <property type="match status" value="1"/>
</dbReference>
<evidence type="ECO:0000256" key="1">
    <source>
        <dbReference type="SAM" id="MobiDB-lite"/>
    </source>
</evidence>
<name>A0A2W5Z1F0_9BACT</name>
<feature type="region of interest" description="Disordered" evidence="1">
    <location>
        <begin position="1"/>
        <end position="22"/>
    </location>
</feature>
<sequence length="178" mass="19851">MRPGPSPPGRPPPRWRCGTGSRAWSIAGPQARQGSQAPALRTCGSPSSLVDLDKDVAAYHRVVVSPVPAEEALERVDPERRRWVEQFRDEARSRFGPRIRDLRLFGSVVRGDASEESDVDVLVLVDDLDVAIEREISDLAHFISPWLAPVIIGFDAYHAPISRASGFYEELRRESVRL</sequence>
<dbReference type="AlphaFoldDB" id="A0A2W5Z1F0"/>
<comment type="caution">
    <text evidence="3">The sequence shown here is derived from an EMBL/GenBank/DDBJ whole genome shotgun (WGS) entry which is preliminary data.</text>
</comment>
<dbReference type="SUPFAM" id="SSF81301">
    <property type="entry name" value="Nucleotidyltransferase"/>
    <property type="match status" value="1"/>
</dbReference>
<organism evidence="3 4">
    <name type="scientific">Candidatus Aeolococcus gillhamiae</name>
    <dbReference type="NCBI Taxonomy" id="3127015"/>
    <lineage>
        <taxon>Bacteria</taxon>
        <taxon>Bacillati</taxon>
        <taxon>Candidatus Dormiibacterota</taxon>
        <taxon>Candidatus Dormibacteria</taxon>
        <taxon>Candidatus Aeolococcales</taxon>
        <taxon>Candidatus Aeolococcaceae</taxon>
        <taxon>Candidatus Aeolococcus</taxon>
    </lineage>
</organism>
<dbReference type="Proteomes" id="UP000248724">
    <property type="component" value="Unassembled WGS sequence"/>
</dbReference>
<dbReference type="Pfam" id="PF01909">
    <property type="entry name" value="NTP_transf_2"/>
    <property type="match status" value="1"/>
</dbReference>
<evidence type="ECO:0000313" key="4">
    <source>
        <dbReference type="Proteomes" id="UP000248724"/>
    </source>
</evidence>
<dbReference type="EMBL" id="QHBU01000226">
    <property type="protein sequence ID" value="PZR79062.1"/>
    <property type="molecule type" value="Genomic_DNA"/>
</dbReference>
<proteinExistence type="predicted"/>
<accession>A0A2W5Z1F0</accession>
<evidence type="ECO:0000313" key="3">
    <source>
        <dbReference type="EMBL" id="PZR79062.1"/>
    </source>
</evidence>
<feature type="domain" description="Polymerase nucleotidyl transferase" evidence="2">
    <location>
        <begin position="85"/>
        <end position="129"/>
    </location>
</feature>
<dbReference type="InterPro" id="IPR002934">
    <property type="entry name" value="Polymerase_NTP_transf_dom"/>
</dbReference>
<dbReference type="InterPro" id="IPR043519">
    <property type="entry name" value="NT_sf"/>
</dbReference>
<reference evidence="3 4" key="1">
    <citation type="journal article" date="2017" name="Nature">
        <title>Atmospheric trace gases support primary production in Antarctic desert surface soil.</title>
        <authorList>
            <person name="Ji M."/>
            <person name="Greening C."/>
            <person name="Vanwonterghem I."/>
            <person name="Carere C.R."/>
            <person name="Bay S.K."/>
            <person name="Steen J.A."/>
            <person name="Montgomery K."/>
            <person name="Lines T."/>
            <person name="Beardall J."/>
            <person name="van Dorst J."/>
            <person name="Snape I."/>
            <person name="Stott M.B."/>
            <person name="Hugenholtz P."/>
            <person name="Ferrari B.C."/>
        </authorList>
    </citation>
    <scope>NUCLEOTIDE SEQUENCE [LARGE SCALE GENOMIC DNA]</scope>
    <source>
        <strain evidence="3">RRmetagenome_bin12</strain>
    </source>
</reference>